<feature type="domain" description="SecDF P1 head subdomain" evidence="2">
    <location>
        <begin position="24"/>
        <end position="112"/>
    </location>
</feature>
<evidence type="ECO:0000256" key="1">
    <source>
        <dbReference type="SAM" id="SignalP"/>
    </source>
</evidence>
<organism evidence="3 4">
    <name type="scientific">Alloalcanivorax balearicus MACL04</name>
    <dbReference type="NCBI Taxonomy" id="1177182"/>
    <lineage>
        <taxon>Bacteria</taxon>
        <taxon>Pseudomonadati</taxon>
        <taxon>Pseudomonadota</taxon>
        <taxon>Gammaproteobacteria</taxon>
        <taxon>Oceanospirillales</taxon>
        <taxon>Alcanivoracaceae</taxon>
        <taxon>Alloalcanivorax</taxon>
    </lineage>
</organism>
<protein>
    <recommendedName>
        <fullName evidence="2">SecDF P1 head subdomain domain-containing protein</fullName>
    </recommendedName>
</protein>
<dbReference type="InterPro" id="IPR054384">
    <property type="entry name" value="SecDF_P1_head"/>
</dbReference>
<sequence>MRIMKYLPILLLSTVTQAETVTLQVESAEKKTSPDTTRDVIDITLDPESRQTLADFTRDRVGQQIHLSVGGHLLTSPFLQSVIDTGNLRLSAGEDGFDGKSAGEIAETLNEGEALTLSDDH</sequence>
<dbReference type="Pfam" id="PF22599">
    <property type="entry name" value="SecDF_P1_head"/>
    <property type="match status" value="1"/>
</dbReference>
<dbReference type="Gene3D" id="3.30.1360.200">
    <property type="match status" value="1"/>
</dbReference>
<keyword evidence="4" id="KW-1185">Reference proteome</keyword>
<feature type="chain" id="PRO_5046940053" description="SecDF P1 head subdomain domain-containing protein" evidence="1">
    <location>
        <begin position="19"/>
        <end position="121"/>
    </location>
</feature>
<feature type="signal peptide" evidence="1">
    <location>
        <begin position="1"/>
        <end position="18"/>
    </location>
</feature>
<comment type="caution">
    <text evidence="3">The sequence shown here is derived from an EMBL/GenBank/DDBJ whole genome shotgun (WGS) entry which is preliminary data.</text>
</comment>
<dbReference type="Proteomes" id="UP001064106">
    <property type="component" value="Unassembled WGS sequence"/>
</dbReference>
<evidence type="ECO:0000313" key="3">
    <source>
        <dbReference type="EMBL" id="MCU5782089.1"/>
    </source>
</evidence>
<evidence type="ECO:0000313" key="4">
    <source>
        <dbReference type="Proteomes" id="UP001064106"/>
    </source>
</evidence>
<evidence type="ECO:0000259" key="2">
    <source>
        <dbReference type="Pfam" id="PF22599"/>
    </source>
</evidence>
<dbReference type="RefSeq" id="WP_163124520.1">
    <property type="nucleotide sequence ID" value="NZ_ARXS01000006.1"/>
</dbReference>
<gene>
    <name evidence="3" type="ORF">MA04_01389</name>
</gene>
<reference evidence="3" key="1">
    <citation type="submission" date="2012-09" db="EMBL/GenBank/DDBJ databases">
        <title>Genome Sequence of alkane-degrading Bacterium Alcanivorax balearicus MACL04.</title>
        <authorList>
            <person name="Lai Q."/>
            <person name="Shao Z."/>
        </authorList>
    </citation>
    <scope>NUCLEOTIDE SEQUENCE</scope>
    <source>
        <strain evidence="3">MACL04</strain>
    </source>
</reference>
<proteinExistence type="predicted"/>
<name>A0ABT2QX43_9GAMM</name>
<keyword evidence="1" id="KW-0732">Signal</keyword>
<accession>A0ABT2QX43</accession>
<dbReference type="EMBL" id="ARXS01000006">
    <property type="protein sequence ID" value="MCU5782089.1"/>
    <property type="molecule type" value="Genomic_DNA"/>
</dbReference>